<evidence type="ECO:0000313" key="7">
    <source>
        <dbReference type="EMBL" id="CAE0673691.1"/>
    </source>
</evidence>
<dbReference type="InterPro" id="IPR001900">
    <property type="entry name" value="RNase_II/R"/>
</dbReference>
<dbReference type="SMART" id="SM00955">
    <property type="entry name" value="RNB"/>
    <property type="match status" value="1"/>
</dbReference>
<protein>
    <recommendedName>
        <fullName evidence="6">RNB domain-containing protein</fullName>
    </recommendedName>
</protein>
<gene>
    <name evidence="7" type="ORF">LGLO00237_LOCUS25396</name>
</gene>
<dbReference type="PROSITE" id="PS01175">
    <property type="entry name" value="RIBONUCLEASE_II"/>
    <property type="match status" value="1"/>
</dbReference>
<evidence type="ECO:0000256" key="2">
    <source>
        <dbReference type="ARBA" id="ARBA00022552"/>
    </source>
</evidence>
<comment type="subcellular location">
    <subcellularLocation>
        <location evidence="1">Nucleus</location>
    </subcellularLocation>
</comment>
<keyword evidence="2" id="KW-0698">rRNA processing</keyword>
<dbReference type="GO" id="GO:0006364">
    <property type="term" value="P:rRNA processing"/>
    <property type="evidence" value="ECO:0007669"/>
    <property type="project" value="UniProtKB-KW"/>
</dbReference>
<evidence type="ECO:0000256" key="4">
    <source>
        <dbReference type="ARBA" id="ARBA00023242"/>
    </source>
</evidence>
<dbReference type="Pfam" id="PF00773">
    <property type="entry name" value="RNB"/>
    <property type="match status" value="1"/>
</dbReference>
<dbReference type="InterPro" id="IPR033770">
    <property type="entry name" value="RRP44_S1"/>
</dbReference>
<organism evidence="7">
    <name type="scientific">Lotharella globosa</name>
    <dbReference type="NCBI Taxonomy" id="91324"/>
    <lineage>
        <taxon>Eukaryota</taxon>
        <taxon>Sar</taxon>
        <taxon>Rhizaria</taxon>
        <taxon>Cercozoa</taxon>
        <taxon>Chlorarachniophyceae</taxon>
        <taxon>Lotharella</taxon>
    </lineage>
</organism>
<evidence type="ECO:0000256" key="3">
    <source>
        <dbReference type="ARBA" id="ARBA00022835"/>
    </source>
</evidence>
<keyword evidence="4" id="KW-0539">Nucleus</keyword>
<dbReference type="GO" id="GO:0003723">
    <property type="term" value="F:RNA binding"/>
    <property type="evidence" value="ECO:0007669"/>
    <property type="project" value="InterPro"/>
</dbReference>
<name>A0A7S3Z700_9EUKA</name>
<dbReference type="GO" id="GO:0016075">
    <property type="term" value="P:rRNA catabolic process"/>
    <property type="evidence" value="ECO:0007669"/>
    <property type="project" value="TreeGrafter"/>
</dbReference>
<feature type="compositionally biased region" description="Basic and acidic residues" evidence="5">
    <location>
        <begin position="397"/>
        <end position="406"/>
    </location>
</feature>
<evidence type="ECO:0000259" key="6">
    <source>
        <dbReference type="SMART" id="SM00955"/>
    </source>
</evidence>
<proteinExistence type="predicted"/>
<dbReference type="GO" id="GO:0000175">
    <property type="term" value="F:3'-5'-RNA exonuclease activity"/>
    <property type="evidence" value="ECO:0007669"/>
    <property type="project" value="TreeGrafter"/>
</dbReference>
<feature type="domain" description="RNB" evidence="6">
    <location>
        <begin position="2"/>
        <end position="237"/>
    </location>
</feature>
<dbReference type="InterPro" id="IPR050180">
    <property type="entry name" value="RNR_Ribonuclease"/>
</dbReference>
<evidence type="ECO:0000256" key="1">
    <source>
        <dbReference type="ARBA" id="ARBA00004123"/>
    </source>
</evidence>
<evidence type="ECO:0000256" key="5">
    <source>
        <dbReference type="SAM" id="MobiDB-lite"/>
    </source>
</evidence>
<dbReference type="InterPro" id="IPR012340">
    <property type="entry name" value="NA-bd_OB-fold"/>
</dbReference>
<accession>A0A7S3Z700</accession>
<dbReference type="PANTHER" id="PTHR23355:SF35">
    <property type="entry name" value="EXOSOME COMPLEX EXONUCLEASE RRP44"/>
    <property type="match status" value="1"/>
</dbReference>
<dbReference type="EMBL" id="HBIV01035544">
    <property type="protein sequence ID" value="CAE0673691.1"/>
    <property type="molecule type" value="Transcribed_RNA"/>
</dbReference>
<dbReference type="SUPFAM" id="SSF50249">
    <property type="entry name" value="Nucleic acid-binding proteins"/>
    <property type="match status" value="2"/>
</dbReference>
<feature type="region of interest" description="Disordered" evidence="5">
    <location>
        <begin position="319"/>
        <end position="339"/>
    </location>
</feature>
<dbReference type="PANTHER" id="PTHR23355">
    <property type="entry name" value="RIBONUCLEASE"/>
    <property type="match status" value="1"/>
</dbReference>
<dbReference type="GO" id="GO:0000177">
    <property type="term" value="C:cytoplasmic exosome (RNase complex)"/>
    <property type="evidence" value="ECO:0007669"/>
    <property type="project" value="TreeGrafter"/>
</dbReference>
<feature type="region of interest" description="Disordered" evidence="5">
    <location>
        <begin position="395"/>
        <end position="457"/>
    </location>
</feature>
<dbReference type="GO" id="GO:0004519">
    <property type="term" value="F:endonuclease activity"/>
    <property type="evidence" value="ECO:0007669"/>
    <property type="project" value="TreeGrafter"/>
</dbReference>
<dbReference type="Gene3D" id="2.40.50.140">
    <property type="entry name" value="Nucleic acid-binding proteins"/>
    <property type="match status" value="1"/>
</dbReference>
<dbReference type="GO" id="GO:0071031">
    <property type="term" value="P:nuclear mRNA surveillance of mRNA 3'-end processing"/>
    <property type="evidence" value="ECO:0007669"/>
    <property type="project" value="TreeGrafter"/>
</dbReference>
<dbReference type="AlphaFoldDB" id="A0A7S3Z700"/>
<reference evidence="7" key="1">
    <citation type="submission" date="2021-01" db="EMBL/GenBank/DDBJ databases">
        <authorList>
            <person name="Corre E."/>
            <person name="Pelletier E."/>
            <person name="Niang G."/>
            <person name="Scheremetjew M."/>
            <person name="Finn R."/>
            <person name="Kale V."/>
            <person name="Holt S."/>
            <person name="Cochrane G."/>
            <person name="Meng A."/>
            <person name="Brown T."/>
            <person name="Cohen L."/>
        </authorList>
    </citation>
    <scope>NUCLEOTIDE SEQUENCE</scope>
    <source>
        <strain evidence="7">CCCM811</strain>
    </source>
</reference>
<dbReference type="InterPro" id="IPR022966">
    <property type="entry name" value="RNase_II/R_CS"/>
</dbReference>
<keyword evidence="3" id="KW-0271">Exosome</keyword>
<feature type="compositionally biased region" description="Basic residues" evidence="5">
    <location>
        <begin position="433"/>
        <end position="457"/>
    </location>
</feature>
<dbReference type="GO" id="GO:0000176">
    <property type="term" value="C:nuclear exosome (RNase complex)"/>
    <property type="evidence" value="ECO:0007669"/>
    <property type="project" value="TreeGrafter"/>
</dbReference>
<dbReference type="Pfam" id="PF17215">
    <property type="entry name" value="Rrp44_S1"/>
    <property type="match status" value="1"/>
</dbReference>
<sequence length="457" mass="50630">MWEMTKEGEIVDTKFRKTIIRSKAAFAYGDAQKILDDPNAKDEKALGLKGLNSLAKKLRKKRMDAGALTLASPQIKFVLNEDTQKPQDAEMYQLKEANAMVEEFMLLANISVAKKILKHFPSFSVLRRHPRPSESQFDMLVRAAKIKGLEIDVSSSKKLAESLDRCIIKGFPYFNTLIRVLATRCMTQAIYFSSGSVPPEEYQHYGLATPIYTHFTSPIRRYADILVHRLLAASLGIDPVPKTLESEEKSKTMCEHMNHRNRMAQQVGRSSSALFTLLFFREKDVIEEGIVLSVRKNGIRVFIPKFGIEGSIAVAKGGGGEAEKAGASSAGKKSGGEDDNNGWIFDGETLILSNPTLPGSPRYQIFDRLRVRIYVKRSEMRREWLEMEIPGTGAAAEKGDAKKGGGDAKMVSSTAGGGKKRAAAAVSPSKDSKPKRPRRTSAKKKGTKKTKKRQRGT</sequence>